<evidence type="ECO:0008006" key="3">
    <source>
        <dbReference type="Google" id="ProtNLM"/>
    </source>
</evidence>
<protein>
    <recommendedName>
        <fullName evidence="3">Alpha-glucosidase</fullName>
    </recommendedName>
</protein>
<proteinExistence type="predicted"/>
<organism evidence="1 2">
    <name type="scientific">Geitlerinema calcuttense NRMC-F 0142</name>
    <dbReference type="NCBI Taxonomy" id="2922238"/>
    <lineage>
        <taxon>Bacteria</taxon>
        <taxon>Bacillati</taxon>
        <taxon>Cyanobacteriota</taxon>
        <taxon>Cyanophyceae</taxon>
        <taxon>Geitlerinematales</taxon>
        <taxon>Geitlerinemataceae</taxon>
        <taxon>Geitlerinema</taxon>
    </lineage>
</organism>
<gene>
    <name evidence="1" type="ORF">QQ055_03825</name>
</gene>
<evidence type="ECO:0000313" key="2">
    <source>
        <dbReference type="Proteomes" id="UP001230986"/>
    </source>
</evidence>
<comment type="caution">
    <text evidence="1">The sequence shown here is derived from an EMBL/GenBank/DDBJ whole genome shotgun (WGS) entry which is preliminary data.</text>
</comment>
<reference evidence="1 2" key="1">
    <citation type="submission" date="2023-06" db="EMBL/GenBank/DDBJ databases">
        <title>Whole genome sequence of Oscillatoria calcuttensis NRMC-F 0142.</title>
        <authorList>
            <person name="Shakena Fathima T."/>
            <person name="Muralitharan G."/>
            <person name="Thajuddin N."/>
        </authorList>
    </citation>
    <scope>NUCLEOTIDE SEQUENCE [LARGE SCALE GENOMIC DNA]</scope>
    <source>
        <strain evidence="1 2">NRMC-F 0142</strain>
    </source>
</reference>
<dbReference type="SUPFAM" id="SSF51445">
    <property type="entry name" value="(Trans)glycosidases"/>
    <property type="match status" value="1"/>
</dbReference>
<evidence type="ECO:0000313" key="1">
    <source>
        <dbReference type="EMBL" id="MDL5056599.1"/>
    </source>
</evidence>
<sequence>MSTSTPLIRFDHLSITPVIEDSFLKSIGQVTICDIPLRNPQNRFLPWFDTYEGEVFRSFRFDGIDQSEKRITLKTTAISDPDTIFRERRDSSGDLVFKDKSWDSDPLEIPLHLVFEAVDPVVFEGHTFHGFKYHFEFLSPHVKIHRFLDRQTWEIGGNLDDLSICIRNWSHPPRVKLSKDGVFSTGGLVEQFAVAFPGNLWGRWSLLPAYDFQYGSKGCLLAWFDHVSLIRSLVESNKGEDWVRHLDFHFFKQTTTHATNPKTILFCADDLDDVTAANVWTRVFDQEKTKARAQFGMKEEEDVKVNFDQNNWVGFHFDTSYEKLLETAAEFDAEYIFIDPVWENEQSIQEELNKLIPEETQRDAGLKNFQFGNMCSTTEWRVPAIRGGEEALKGLCDRASAKGVRVISWIGSHFTTRGTYERDQKMGKGYGGIYAVKESGRRAAYDTGYFECAPLNWNTPMYEYSREKILGICRRTGLGGFLWDSYSNLGWWHVDYGNDLDVQFDKHAQLYADFSNEGLYLRPEAIVAFSNHSSLCMIGDYYQPGLESTYGYQSCIGLHEKEEFEILRGQKSVDKLFDWVANKHIPPLHFQLVPREEWNADNVALIKQLFKAYRENVVFMKKRTILPDIRGIQWDAPCSTRLVFALQDFEAAGAGWTDVFSGEQCGTSFQKNRLYKSKA</sequence>
<dbReference type="Proteomes" id="UP001230986">
    <property type="component" value="Unassembled WGS sequence"/>
</dbReference>
<dbReference type="EMBL" id="JASVEJ010000015">
    <property type="protein sequence ID" value="MDL5056599.1"/>
    <property type="molecule type" value="Genomic_DNA"/>
</dbReference>
<accession>A0ABT7LX57</accession>
<name>A0ABT7LX57_9CYAN</name>
<keyword evidence="2" id="KW-1185">Reference proteome</keyword>
<dbReference type="InterPro" id="IPR017853">
    <property type="entry name" value="GH"/>
</dbReference>
<dbReference type="RefSeq" id="WP_286004253.1">
    <property type="nucleotide sequence ID" value="NZ_JASVEJ010000015.1"/>
</dbReference>